<name>A0A0F8YP82_9ZZZZ</name>
<organism evidence="4">
    <name type="scientific">marine sediment metagenome</name>
    <dbReference type="NCBI Taxonomy" id="412755"/>
    <lineage>
        <taxon>unclassified sequences</taxon>
        <taxon>metagenomes</taxon>
        <taxon>ecological metagenomes</taxon>
    </lineage>
</organism>
<dbReference type="Pfam" id="PF00872">
    <property type="entry name" value="Transposase_mut"/>
    <property type="match status" value="1"/>
</dbReference>
<evidence type="ECO:0000313" key="4">
    <source>
        <dbReference type="EMBL" id="KKK55949.1"/>
    </source>
</evidence>
<keyword evidence="3" id="KW-0233">DNA recombination</keyword>
<dbReference type="GO" id="GO:0006313">
    <property type="term" value="P:DNA transposition"/>
    <property type="evidence" value="ECO:0007669"/>
    <property type="project" value="InterPro"/>
</dbReference>
<evidence type="ECO:0000256" key="1">
    <source>
        <dbReference type="ARBA" id="ARBA00022578"/>
    </source>
</evidence>
<evidence type="ECO:0008006" key="5">
    <source>
        <dbReference type="Google" id="ProtNLM"/>
    </source>
</evidence>
<dbReference type="InterPro" id="IPR001207">
    <property type="entry name" value="Transposase_mutator"/>
</dbReference>
<protein>
    <recommendedName>
        <fullName evidence="5">Mutator family transposase</fullName>
    </recommendedName>
</protein>
<dbReference type="GO" id="GO:0004803">
    <property type="term" value="F:transposase activity"/>
    <property type="evidence" value="ECO:0007669"/>
    <property type="project" value="InterPro"/>
</dbReference>
<gene>
    <name evidence="4" type="ORF">LCGC14_3069430</name>
</gene>
<dbReference type="GO" id="GO:0003677">
    <property type="term" value="F:DNA binding"/>
    <property type="evidence" value="ECO:0007669"/>
    <property type="project" value="UniProtKB-KW"/>
</dbReference>
<proteinExistence type="predicted"/>
<reference evidence="4" key="1">
    <citation type="journal article" date="2015" name="Nature">
        <title>Complex archaea that bridge the gap between prokaryotes and eukaryotes.</title>
        <authorList>
            <person name="Spang A."/>
            <person name="Saw J.H."/>
            <person name="Jorgensen S.L."/>
            <person name="Zaremba-Niedzwiedzka K."/>
            <person name="Martijn J."/>
            <person name="Lind A.E."/>
            <person name="van Eijk R."/>
            <person name="Schleper C."/>
            <person name="Guy L."/>
            <person name="Ettema T.J."/>
        </authorList>
    </citation>
    <scope>NUCLEOTIDE SEQUENCE</scope>
</reference>
<accession>A0A0F8YP82</accession>
<dbReference type="PANTHER" id="PTHR33217">
    <property type="entry name" value="TRANSPOSASE FOR INSERTION SEQUENCE ELEMENT IS1081"/>
    <property type="match status" value="1"/>
</dbReference>
<dbReference type="PANTHER" id="PTHR33217:SF7">
    <property type="entry name" value="TRANSPOSASE FOR INSERTION SEQUENCE ELEMENT IS1081"/>
    <property type="match status" value="1"/>
</dbReference>
<evidence type="ECO:0000256" key="3">
    <source>
        <dbReference type="ARBA" id="ARBA00023172"/>
    </source>
</evidence>
<comment type="caution">
    <text evidence="4">The sequence shown here is derived from an EMBL/GenBank/DDBJ whole genome shotgun (WGS) entry which is preliminary data.</text>
</comment>
<dbReference type="AlphaFoldDB" id="A0A0F8YP82"/>
<keyword evidence="1" id="KW-0815">Transposition</keyword>
<dbReference type="EMBL" id="LAZR01065242">
    <property type="protein sequence ID" value="KKK55949.1"/>
    <property type="molecule type" value="Genomic_DNA"/>
</dbReference>
<keyword evidence="2" id="KW-0238">DNA-binding</keyword>
<sequence length="193" mass="22570">MERRGLKLSKRILWVTDGGGGIIKALKARYGKKLIHQRCTLHKDRNIQRHLPKRYRKQAHHLFATALEQNSYKDAKKMLQEFERWLRDINESAADSLLEAIEEVLMLHKLKVPALLRKSLHSTNPIESMFSMVRSCEHNIKRYRSSKMRQRWLAAVMLHCEQQFKRVKGYASIDEVVAAIDAIQREDEVPEAA</sequence>
<evidence type="ECO:0000256" key="2">
    <source>
        <dbReference type="ARBA" id="ARBA00023125"/>
    </source>
</evidence>